<dbReference type="InterPro" id="IPR035902">
    <property type="entry name" value="Nuc_phospho_transferase"/>
</dbReference>
<sequence>MDPVGVIARKRDGHELTDAEIRWAVGAYTAGAFADVQMAALLMAIVLRGMTARETASLESAMRASGSTADLTGLRRAGARLPTVDKHSTGGVGDKITLALAPLVAACGAAVPQLSGRALGHTGGTLDKLEAIPGWRAEVPMPAMRRQLEDVGAVVCAAGGELVPADRAMYALRDITGTVESIPLIAASIMSKKLAEGADALVLDVKVGSGAFLADAASARELAETMVHLGADAGVRTTALLTAMDAPLGRAVGNALEVAEAVEVLAGGGPPDVVELTTALAREMLAAAGLDAVDPAVRLVDGSAMDRWRRMIAAQGGDPDAPLPVARHVDTVCAEPGVAGVVTGLDARAVGDAARILGAGRLAPGDAVTAGAGIEIHARPGEPVAAGGRLLSLHTDAPERIAAAREALAGAVGIRPGASAGAGGRDELGSGGPLVRGRVS</sequence>
<protein>
    <submittedName>
        <fullName evidence="7">Thymidine phosphorylase</fullName>
    </submittedName>
</protein>
<feature type="domain" description="Pyrimidine nucleoside phosphorylase C-terminal" evidence="6">
    <location>
        <begin position="341"/>
        <end position="415"/>
    </location>
</feature>
<dbReference type="InterPro" id="IPR018090">
    <property type="entry name" value="Pyrmidine_PPas_bac/euk"/>
</dbReference>
<keyword evidence="4" id="KW-0808">Transferase</keyword>
<comment type="subunit">
    <text evidence="2">Homodimer.</text>
</comment>
<proteinExistence type="inferred from homology"/>
<dbReference type="SMART" id="SM00941">
    <property type="entry name" value="PYNP_C"/>
    <property type="match status" value="1"/>
</dbReference>
<dbReference type="Gene3D" id="1.20.970.10">
    <property type="entry name" value="Transferase, Pyrimidine Nucleoside Phosphorylase, Chain C"/>
    <property type="match status" value="1"/>
</dbReference>
<dbReference type="InterPro" id="IPR036320">
    <property type="entry name" value="Glycosyl_Trfase_fam3_N_dom_sf"/>
</dbReference>
<evidence type="ECO:0000256" key="5">
    <source>
        <dbReference type="SAM" id="MobiDB-lite"/>
    </source>
</evidence>
<feature type="region of interest" description="Disordered" evidence="5">
    <location>
        <begin position="419"/>
        <end position="440"/>
    </location>
</feature>
<dbReference type="InterPro" id="IPR000312">
    <property type="entry name" value="Glycosyl_Trfase_fam3"/>
</dbReference>
<accession>A0ABP9CCX6</accession>
<dbReference type="Pfam" id="PF00591">
    <property type="entry name" value="Glycos_transf_3"/>
    <property type="match status" value="1"/>
</dbReference>
<dbReference type="SUPFAM" id="SSF47648">
    <property type="entry name" value="Nucleoside phosphorylase/phosphoribosyltransferase N-terminal domain"/>
    <property type="match status" value="1"/>
</dbReference>
<evidence type="ECO:0000256" key="3">
    <source>
        <dbReference type="ARBA" id="ARBA00022676"/>
    </source>
</evidence>
<dbReference type="Proteomes" id="UP001500839">
    <property type="component" value="Unassembled WGS sequence"/>
</dbReference>
<dbReference type="SUPFAM" id="SSF54680">
    <property type="entry name" value="Pyrimidine nucleoside phosphorylase C-terminal domain"/>
    <property type="match status" value="1"/>
</dbReference>
<keyword evidence="8" id="KW-1185">Reference proteome</keyword>
<dbReference type="Gene3D" id="3.90.1170.30">
    <property type="entry name" value="Pyrimidine nucleoside phosphorylase-like, C-terminal domain"/>
    <property type="match status" value="1"/>
</dbReference>
<dbReference type="PIRSF" id="PIRSF000478">
    <property type="entry name" value="TP_PyNP"/>
    <property type="match status" value="1"/>
</dbReference>
<dbReference type="InterPro" id="IPR036566">
    <property type="entry name" value="PYNP-like_C_sf"/>
</dbReference>
<reference evidence="8" key="1">
    <citation type="journal article" date="2019" name="Int. J. Syst. Evol. Microbiol.">
        <title>The Global Catalogue of Microorganisms (GCM) 10K type strain sequencing project: providing services to taxonomists for standard genome sequencing and annotation.</title>
        <authorList>
            <consortium name="The Broad Institute Genomics Platform"/>
            <consortium name="The Broad Institute Genome Sequencing Center for Infectious Disease"/>
            <person name="Wu L."/>
            <person name="Ma J."/>
        </authorList>
    </citation>
    <scope>NUCLEOTIDE SEQUENCE [LARGE SCALE GENOMIC DNA]</scope>
    <source>
        <strain evidence="8">JCM 18542</strain>
    </source>
</reference>
<dbReference type="SUPFAM" id="SSF52418">
    <property type="entry name" value="Nucleoside phosphorylase/phosphoribosyltransferase catalytic domain"/>
    <property type="match status" value="1"/>
</dbReference>
<dbReference type="RefSeq" id="WP_345602162.1">
    <property type="nucleotide sequence ID" value="NZ_BAABKQ010000001.1"/>
</dbReference>
<evidence type="ECO:0000313" key="7">
    <source>
        <dbReference type="EMBL" id="GAA4808235.1"/>
    </source>
</evidence>
<dbReference type="PROSITE" id="PS00647">
    <property type="entry name" value="THYMID_PHOSPHORYLASE"/>
    <property type="match status" value="1"/>
</dbReference>
<comment type="caution">
    <text evidence="7">The sequence shown here is derived from an EMBL/GenBank/DDBJ whole genome shotgun (WGS) entry which is preliminary data.</text>
</comment>
<dbReference type="EMBL" id="BAABKQ010000001">
    <property type="protein sequence ID" value="GAA4808235.1"/>
    <property type="molecule type" value="Genomic_DNA"/>
</dbReference>
<dbReference type="PANTHER" id="PTHR10515">
    <property type="entry name" value="THYMIDINE PHOSPHORYLASE"/>
    <property type="match status" value="1"/>
</dbReference>
<evidence type="ECO:0000256" key="4">
    <source>
        <dbReference type="ARBA" id="ARBA00022679"/>
    </source>
</evidence>
<dbReference type="PANTHER" id="PTHR10515:SF0">
    <property type="entry name" value="THYMIDINE PHOSPHORYLASE"/>
    <property type="match status" value="1"/>
</dbReference>
<dbReference type="InterPro" id="IPR000053">
    <property type="entry name" value="Thymidine/pyrmidine_PPase"/>
</dbReference>
<evidence type="ECO:0000259" key="6">
    <source>
        <dbReference type="SMART" id="SM00941"/>
    </source>
</evidence>
<comment type="similarity">
    <text evidence="1">Belongs to the thymidine/pyrimidine-nucleoside phosphorylase family.</text>
</comment>
<dbReference type="InterPro" id="IPR017872">
    <property type="entry name" value="Pyrmidine_PPase_CS"/>
</dbReference>
<name>A0ABP9CCX6_9ACTN</name>
<keyword evidence="3" id="KW-0328">Glycosyltransferase</keyword>
<evidence type="ECO:0000256" key="1">
    <source>
        <dbReference type="ARBA" id="ARBA00006915"/>
    </source>
</evidence>
<dbReference type="Pfam" id="PF07831">
    <property type="entry name" value="PYNP_C"/>
    <property type="match status" value="1"/>
</dbReference>
<evidence type="ECO:0000313" key="8">
    <source>
        <dbReference type="Proteomes" id="UP001500839"/>
    </source>
</evidence>
<dbReference type="Gene3D" id="3.40.1030.10">
    <property type="entry name" value="Nucleoside phosphorylase/phosphoribosyltransferase catalytic domain"/>
    <property type="match status" value="1"/>
</dbReference>
<organism evidence="7 8">
    <name type="scientific">Tomitella cavernea</name>
    <dbReference type="NCBI Taxonomy" id="1387982"/>
    <lineage>
        <taxon>Bacteria</taxon>
        <taxon>Bacillati</taxon>
        <taxon>Actinomycetota</taxon>
        <taxon>Actinomycetes</taxon>
        <taxon>Mycobacteriales</taxon>
        <taxon>Tomitella</taxon>
    </lineage>
</organism>
<dbReference type="Pfam" id="PF02885">
    <property type="entry name" value="Glycos_trans_3N"/>
    <property type="match status" value="1"/>
</dbReference>
<dbReference type="InterPro" id="IPR017459">
    <property type="entry name" value="Glycosyl_Trfase_fam3_N_dom"/>
</dbReference>
<gene>
    <name evidence="7" type="ORF">GCM10023353_09870</name>
</gene>
<dbReference type="NCBIfam" id="NF004490">
    <property type="entry name" value="PRK05820.1"/>
    <property type="match status" value="1"/>
</dbReference>
<evidence type="ECO:0000256" key="2">
    <source>
        <dbReference type="ARBA" id="ARBA00011738"/>
    </source>
</evidence>
<dbReference type="NCBIfam" id="TIGR02644">
    <property type="entry name" value="Y_phosphoryl"/>
    <property type="match status" value="1"/>
</dbReference>
<dbReference type="InterPro" id="IPR013102">
    <property type="entry name" value="PYNP_C"/>
</dbReference>